<evidence type="ECO:0000313" key="2">
    <source>
        <dbReference type="EMBL" id="OAO16069.1"/>
    </source>
</evidence>
<dbReference type="SMART" id="SM00240">
    <property type="entry name" value="FHA"/>
    <property type="match status" value="1"/>
</dbReference>
<dbReference type="SUPFAM" id="SSF49879">
    <property type="entry name" value="SMAD/FHA domain"/>
    <property type="match status" value="1"/>
</dbReference>
<dbReference type="Gene3D" id="2.60.200.20">
    <property type="match status" value="1"/>
</dbReference>
<dbReference type="InterPro" id="IPR008984">
    <property type="entry name" value="SMAD_FHA_dom_sf"/>
</dbReference>
<dbReference type="AlphaFoldDB" id="A0A196SJF7"/>
<proteinExistence type="predicted"/>
<dbReference type="CDD" id="cd00060">
    <property type="entry name" value="FHA"/>
    <property type="match status" value="1"/>
</dbReference>
<dbReference type="Pfam" id="PF00498">
    <property type="entry name" value="FHA"/>
    <property type="match status" value="1"/>
</dbReference>
<organism evidence="2 3">
    <name type="scientific">Blastocystis sp. subtype 1 (strain ATCC 50177 / NandII)</name>
    <dbReference type="NCBI Taxonomy" id="478820"/>
    <lineage>
        <taxon>Eukaryota</taxon>
        <taxon>Sar</taxon>
        <taxon>Stramenopiles</taxon>
        <taxon>Bigyra</taxon>
        <taxon>Opalozoa</taxon>
        <taxon>Opalinata</taxon>
        <taxon>Blastocystidae</taxon>
        <taxon>Blastocystis</taxon>
    </lineage>
</organism>
<accession>A0A196SJF7</accession>
<keyword evidence="3" id="KW-1185">Reference proteome</keyword>
<protein>
    <submittedName>
        <fullName evidence="2">Forkhead-associated protein</fullName>
    </submittedName>
</protein>
<sequence length="169" mass="19049">MTEEYENMTMADYLTKKAQTVEKAIISHCDDICDLLISQFEEAKNKELGELENDSSASKVKVIVKLTCIVGPYKDHVFTIKPKSKVYPIIGRSERDDIISNGVCLSRDLEVSSFHGKFFLRGGQLKYRDMNSTNHSYVNGELVEDDITLKTGDVLHVGQSELKISIQKV</sequence>
<name>A0A196SJF7_BLAHN</name>
<dbReference type="InterPro" id="IPR000253">
    <property type="entry name" value="FHA_dom"/>
</dbReference>
<evidence type="ECO:0000259" key="1">
    <source>
        <dbReference type="PROSITE" id="PS50006"/>
    </source>
</evidence>
<dbReference type="OrthoDB" id="687730at2759"/>
<evidence type="ECO:0000313" key="3">
    <source>
        <dbReference type="Proteomes" id="UP000078348"/>
    </source>
</evidence>
<feature type="domain" description="FHA" evidence="1">
    <location>
        <begin position="88"/>
        <end position="143"/>
    </location>
</feature>
<comment type="caution">
    <text evidence="2">The sequence shown here is derived from an EMBL/GenBank/DDBJ whole genome shotgun (WGS) entry which is preliminary data.</text>
</comment>
<dbReference type="PROSITE" id="PS50006">
    <property type="entry name" value="FHA_DOMAIN"/>
    <property type="match status" value="1"/>
</dbReference>
<dbReference type="EMBL" id="LXWW01000101">
    <property type="protein sequence ID" value="OAO16069.1"/>
    <property type="molecule type" value="Genomic_DNA"/>
</dbReference>
<dbReference type="Proteomes" id="UP000078348">
    <property type="component" value="Unassembled WGS sequence"/>
</dbReference>
<gene>
    <name evidence="2" type="ORF">AV274_2223</name>
</gene>
<reference evidence="2 3" key="1">
    <citation type="submission" date="2016-05" db="EMBL/GenBank/DDBJ databases">
        <title>Nuclear genome of Blastocystis sp. subtype 1 NandII.</title>
        <authorList>
            <person name="Gentekaki E."/>
            <person name="Curtis B."/>
            <person name="Stairs C."/>
            <person name="Eme L."/>
            <person name="Herman E."/>
            <person name="Klimes V."/>
            <person name="Arias M.C."/>
            <person name="Elias M."/>
            <person name="Hilliou F."/>
            <person name="Klute M."/>
            <person name="Malik S.-B."/>
            <person name="Pightling A."/>
            <person name="Rachubinski R."/>
            <person name="Salas D."/>
            <person name="Schlacht A."/>
            <person name="Suga H."/>
            <person name="Archibald J."/>
            <person name="Ball S.G."/>
            <person name="Clark G."/>
            <person name="Dacks J."/>
            <person name="Van Der Giezen M."/>
            <person name="Tsaousis A."/>
            <person name="Roger A."/>
        </authorList>
    </citation>
    <scope>NUCLEOTIDE SEQUENCE [LARGE SCALE GENOMIC DNA]</scope>
    <source>
        <strain evidence="3">ATCC 50177 / NandII</strain>
    </source>
</reference>